<sequence length="61" mass="7066">YESTLKQLFEEVENKDGSKTELVAEIMRAMQALQTNLDEKSKQNKDPALSNLFLMNNIHHM</sequence>
<dbReference type="Gene3D" id="1.20.1280.170">
    <property type="entry name" value="Exocyst complex component Exo70"/>
    <property type="match status" value="1"/>
</dbReference>
<evidence type="ECO:0000256" key="2">
    <source>
        <dbReference type="ARBA" id="ARBA00022448"/>
    </source>
</evidence>
<feature type="domain" description="Exocyst complex subunit Exo70 C-terminal" evidence="5">
    <location>
        <begin position="2"/>
        <end position="61"/>
    </location>
</feature>
<keyword evidence="7" id="KW-1185">Reference proteome</keyword>
<dbReference type="GO" id="GO:0015031">
    <property type="term" value="P:protein transport"/>
    <property type="evidence" value="ECO:0007669"/>
    <property type="project" value="UniProtKB-KW"/>
</dbReference>
<dbReference type="SUPFAM" id="SSF74788">
    <property type="entry name" value="Cullin repeat-like"/>
    <property type="match status" value="1"/>
</dbReference>
<evidence type="ECO:0000313" key="7">
    <source>
        <dbReference type="Proteomes" id="UP001161247"/>
    </source>
</evidence>
<evidence type="ECO:0000256" key="1">
    <source>
        <dbReference type="ARBA" id="ARBA00006756"/>
    </source>
</evidence>
<protein>
    <recommendedName>
        <fullName evidence="4">Exocyst subunit Exo70 family protein</fullName>
    </recommendedName>
</protein>
<comment type="function">
    <text evidence="4">Component of the exocyst complex.</text>
</comment>
<keyword evidence="2 4" id="KW-0813">Transport</keyword>
<evidence type="ECO:0000256" key="4">
    <source>
        <dbReference type="RuleBase" id="RU365026"/>
    </source>
</evidence>
<reference evidence="6" key="1">
    <citation type="submission" date="2023-03" db="EMBL/GenBank/DDBJ databases">
        <authorList>
            <person name="Julca I."/>
        </authorList>
    </citation>
    <scope>NUCLEOTIDE SEQUENCE</scope>
</reference>
<keyword evidence="3 4" id="KW-0268">Exocytosis</keyword>
<evidence type="ECO:0000259" key="5">
    <source>
        <dbReference type="Pfam" id="PF03081"/>
    </source>
</evidence>
<comment type="similarity">
    <text evidence="1 4">Belongs to the EXO70 family.</text>
</comment>
<evidence type="ECO:0000256" key="3">
    <source>
        <dbReference type="ARBA" id="ARBA00022483"/>
    </source>
</evidence>
<dbReference type="GO" id="GO:0005546">
    <property type="term" value="F:phosphatidylinositol-4,5-bisphosphate binding"/>
    <property type="evidence" value="ECO:0007669"/>
    <property type="project" value="InterPro"/>
</dbReference>
<accession>A0AAV1CIZ7</accession>
<proteinExistence type="inferred from homology"/>
<gene>
    <name evidence="6" type="ORF">OLC1_LOCUS6603</name>
</gene>
<dbReference type="PANTHER" id="PTHR12542:SF41">
    <property type="entry name" value="EXOCYST COMPLEX COMPONENT 7"/>
    <property type="match status" value="1"/>
</dbReference>
<feature type="non-terminal residue" evidence="6">
    <location>
        <position position="1"/>
    </location>
</feature>
<keyword evidence="4" id="KW-0653">Protein transport</keyword>
<dbReference type="EMBL" id="OX459119">
    <property type="protein sequence ID" value="CAI9095689.1"/>
    <property type="molecule type" value="Genomic_DNA"/>
</dbReference>
<feature type="non-terminal residue" evidence="6">
    <location>
        <position position="61"/>
    </location>
</feature>
<dbReference type="Proteomes" id="UP001161247">
    <property type="component" value="Chromosome 2"/>
</dbReference>
<dbReference type="Pfam" id="PF03081">
    <property type="entry name" value="Exo70_C"/>
    <property type="match status" value="1"/>
</dbReference>
<evidence type="ECO:0000313" key="6">
    <source>
        <dbReference type="EMBL" id="CAI9095689.1"/>
    </source>
</evidence>
<dbReference type="InterPro" id="IPR016159">
    <property type="entry name" value="Cullin_repeat-like_dom_sf"/>
</dbReference>
<organism evidence="6 7">
    <name type="scientific">Oldenlandia corymbosa var. corymbosa</name>
    <dbReference type="NCBI Taxonomy" id="529605"/>
    <lineage>
        <taxon>Eukaryota</taxon>
        <taxon>Viridiplantae</taxon>
        <taxon>Streptophyta</taxon>
        <taxon>Embryophyta</taxon>
        <taxon>Tracheophyta</taxon>
        <taxon>Spermatophyta</taxon>
        <taxon>Magnoliopsida</taxon>
        <taxon>eudicotyledons</taxon>
        <taxon>Gunneridae</taxon>
        <taxon>Pentapetalae</taxon>
        <taxon>asterids</taxon>
        <taxon>lamiids</taxon>
        <taxon>Gentianales</taxon>
        <taxon>Rubiaceae</taxon>
        <taxon>Rubioideae</taxon>
        <taxon>Spermacoceae</taxon>
        <taxon>Hedyotis-Oldenlandia complex</taxon>
        <taxon>Oldenlandia</taxon>
    </lineage>
</organism>
<name>A0AAV1CIZ7_OLDCO</name>
<dbReference type="GO" id="GO:0006887">
    <property type="term" value="P:exocytosis"/>
    <property type="evidence" value="ECO:0007669"/>
    <property type="project" value="UniProtKB-KW"/>
</dbReference>
<dbReference type="InterPro" id="IPR004140">
    <property type="entry name" value="Exo70"/>
</dbReference>
<dbReference type="AlphaFoldDB" id="A0AAV1CIZ7"/>
<dbReference type="PANTHER" id="PTHR12542">
    <property type="entry name" value="EXOCYST COMPLEX PROTEIN EXO70"/>
    <property type="match status" value="1"/>
</dbReference>
<dbReference type="GO" id="GO:0000145">
    <property type="term" value="C:exocyst"/>
    <property type="evidence" value="ECO:0007669"/>
    <property type="project" value="InterPro"/>
</dbReference>
<dbReference type="InterPro" id="IPR046364">
    <property type="entry name" value="Exo70_C"/>
</dbReference>